<dbReference type="EC" id="2.7.7.85" evidence="10"/>
<dbReference type="GO" id="GO:0005524">
    <property type="term" value="F:ATP binding"/>
    <property type="evidence" value="ECO:0007669"/>
    <property type="project" value="UniProtKB-UniRule"/>
</dbReference>
<keyword evidence="8 10" id="KW-1133">Transmembrane helix</keyword>
<dbReference type="GO" id="GO:0106408">
    <property type="term" value="F:diadenylate cyclase activity"/>
    <property type="evidence" value="ECO:0007669"/>
    <property type="project" value="UniProtKB-EC"/>
</dbReference>
<dbReference type="InterPro" id="IPR034701">
    <property type="entry name" value="CdaA"/>
</dbReference>
<feature type="transmembrane region" description="Helical" evidence="10">
    <location>
        <begin position="13"/>
        <end position="31"/>
    </location>
</feature>
<dbReference type="HAMAP" id="MF_01499">
    <property type="entry name" value="DacA"/>
    <property type="match status" value="1"/>
</dbReference>
<proteinExistence type="inferred from homology"/>
<dbReference type="PANTHER" id="PTHR34185">
    <property type="entry name" value="DIADENYLATE CYCLASE"/>
    <property type="match status" value="1"/>
</dbReference>
<keyword evidence="7 10" id="KW-0067">ATP-binding</keyword>
<dbReference type="InterPro" id="IPR036888">
    <property type="entry name" value="DNA_integrity_DisA_N_sf"/>
</dbReference>
<comment type="function">
    <text evidence="10">Catalyzes the condensation of 2 ATP molecules into cyclic di-AMP (c-di-AMP), a second messenger used to regulate differing processes in different bacteria.</text>
</comment>
<dbReference type="GO" id="GO:0006171">
    <property type="term" value="P:cAMP biosynthetic process"/>
    <property type="evidence" value="ECO:0007669"/>
    <property type="project" value="InterPro"/>
</dbReference>
<evidence type="ECO:0000256" key="4">
    <source>
        <dbReference type="ARBA" id="ARBA00022692"/>
    </source>
</evidence>
<keyword evidence="6 10" id="KW-0547">Nucleotide-binding</keyword>
<accession>A0A662D888</accession>
<gene>
    <name evidence="10" type="primary">dacA</name>
    <name evidence="12" type="ORF">DRJ04_09845</name>
</gene>
<comment type="caution">
    <text evidence="12">The sequence shown here is derived from an EMBL/GenBank/DDBJ whole genome shotgun (WGS) entry which is preliminary data.</text>
</comment>
<dbReference type="GO" id="GO:0004016">
    <property type="term" value="F:adenylate cyclase activity"/>
    <property type="evidence" value="ECO:0007669"/>
    <property type="project" value="UniProtKB-UniRule"/>
</dbReference>
<feature type="domain" description="DAC" evidence="11">
    <location>
        <begin position="84"/>
        <end position="240"/>
    </location>
</feature>
<dbReference type="Pfam" id="PF19293">
    <property type="entry name" value="CdaA_N"/>
    <property type="match status" value="1"/>
</dbReference>
<dbReference type="NCBIfam" id="TIGR00159">
    <property type="entry name" value="diadenylate cyclase CdaA"/>
    <property type="match status" value="1"/>
</dbReference>
<evidence type="ECO:0000256" key="1">
    <source>
        <dbReference type="ARBA" id="ARBA00000877"/>
    </source>
</evidence>
<evidence type="ECO:0000256" key="5">
    <source>
        <dbReference type="ARBA" id="ARBA00022695"/>
    </source>
</evidence>
<keyword evidence="2 10" id="KW-1003">Cell membrane</keyword>
<keyword evidence="9 10" id="KW-0472">Membrane</keyword>
<dbReference type="SUPFAM" id="SSF143597">
    <property type="entry name" value="YojJ-like"/>
    <property type="match status" value="1"/>
</dbReference>
<evidence type="ECO:0000256" key="9">
    <source>
        <dbReference type="ARBA" id="ARBA00023136"/>
    </source>
</evidence>
<evidence type="ECO:0000259" key="11">
    <source>
        <dbReference type="PROSITE" id="PS51794"/>
    </source>
</evidence>
<comment type="catalytic activity">
    <reaction evidence="1 10">
        <text>2 ATP = 3',3'-c-di-AMP + 2 diphosphate</text>
        <dbReference type="Rhea" id="RHEA:35655"/>
        <dbReference type="ChEBI" id="CHEBI:30616"/>
        <dbReference type="ChEBI" id="CHEBI:33019"/>
        <dbReference type="ChEBI" id="CHEBI:71500"/>
        <dbReference type="EC" id="2.7.7.85"/>
    </reaction>
</comment>
<dbReference type="InterPro" id="IPR045585">
    <property type="entry name" value="CdaA_N"/>
</dbReference>
<keyword evidence="5 10" id="KW-0548">Nucleotidyltransferase</keyword>
<evidence type="ECO:0000256" key="8">
    <source>
        <dbReference type="ARBA" id="ARBA00022989"/>
    </source>
</evidence>
<dbReference type="Gene3D" id="3.40.1700.10">
    <property type="entry name" value="DNA integrity scanning protein, DisA, N-terminal domain"/>
    <property type="match status" value="1"/>
</dbReference>
<keyword evidence="4 10" id="KW-0812">Transmembrane</keyword>
<protein>
    <recommendedName>
        <fullName evidence="10">Diadenylate cyclase</fullName>
        <shortName evidence="10">DAC</shortName>
        <ecNumber evidence="10">2.7.7.85</ecNumber>
    </recommendedName>
    <alternativeName>
        <fullName evidence="10">Cyclic-di-AMP synthase</fullName>
        <shortName evidence="10">c-di-AMP synthase</shortName>
    </alternativeName>
</protein>
<comment type="similarity">
    <text evidence="10">Belongs to the adenylate cyclase family. DacA/CdaA subfamily.</text>
</comment>
<dbReference type="PROSITE" id="PS51794">
    <property type="entry name" value="DAC"/>
    <property type="match status" value="1"/>
</dbReference>
<evidence type="ECO:0000313" key="13">
    <source>
        <dbReference type="Proteomes" id="UP000280417"/>
    </source>
</evidence>
<dbReference type="Proteomes" id="UP000280417">
    <property type="component" value="Unassembled WGS sequence"/>
</dbReference>
<dbReference type="InterPro" id="IPR050338">
    <property type="entry name" value="DisA"/>
</dbReference>
<comment type="caution">
    <text evidence="10">Lacks conserved residue(s) required for the propagation of feature annotation.</text>
</comment>
<feature type="transmembrane region" description="Helical" evidence="10">
    <location>
        <begin position="66"/>
        <end position="83"/>
    </location>
</feature>
<dbReference type="Pfam" id="PF02457">
    <property type="entry name" value="DAC"/>
    <property type="match status" value="1"/>
</dbReference>
<keyword evidence="3 10" id="KW-0808">Transferase</keyword>
<evidence type="ECO:0000313" key="12">
    <source>
        <dbReference type="EMBL" id="RLE09505.1"/>
    </source>
</evidence>
<sequence>MGFIINIGWVRNYLLPFIDIIIIAYVIYKVYLMISGTRAIQVVKGLALIIFAAWLARFLYLETVSWLLNQLIKVAGIALIILFQPELRRMLTRIGESNLMRVFFRGGFNIIGVLLEAVEELSNKKIGSLIVLEGNVGLRNYIETGIRIDAFVSKELLFSIFSKNSPLHDGAVIIEQDRIVAAKCILPLTERHELLEGYGTRHLAALGMAEETDALVIVVSEETGKISVARYSVIETGISIKKLRERLEHFYHRGTEKRS</sequence>
<dbReference type="AlphaFoldDB" id="A0A662D888"/>
<feature type="transmembrane region" description="Helical" evidence="10">
    <location>
        <begin position="43"/>
        <end position="60"/>
    </location>
</feature>
<evidence type="ECO:0000256" key="7">
    <source>
        <dbReference type="ARBA" id="ARBA00022840"/>
    </source>
</evidence>
<organism evidence="12 13">
    <name type="scientific">Aerophobetes bacterium</name>
    <dbReference type="NCBI Taxonomy" id="2030807"/>
    <lineage>
        <taxon>Bacteria</taxon>
        <taxon>Candidatus Aerophobota</taxon>
    </lineage>
</organism>
<dbReference type="EMBL" id="QMQA01000364">
    <property type="protein sequence ID" value="RLE09505.1"/>
    <property type="molecule type" value="Genomic_DNA"/>
</dbReference>
<dbReference type="InterPro" id="IPR014046">
    <property type="entry name" value="C-di-AMP_synthase"/>
</dbReference>
<evidence type="ECO:0000256" key="2">
    <source>
        <dbReference type="ARBA" id="ARBA00022475"/>
    </source>
</evidence>
<dbReference type="PIRSF" id="PIRSF004793">
    <property type="entry name" value="UCP004793"/>
    <property type="match status" value="1"/>
</dbReference>
<comment type="subunit">
    <text evidence="10">Probably a homodimer.</text>
</comment>
<evidence type="ECO:0000256" key="3">
    <source>
        <dbReference type="ARBA" id="ARBA00022679"/>
    </source>
</evidence>
<evidence type="ECO:0000256" key="10">
    <source>
        <dbReference type="HAMAP-Rule" id="MF_01499"/>
    </source>
</evidence>
<reference evidence="12 13" key="1">
    <citation type="submission" date="2018-06" db="EMBL/GenBank/DDBJ databases">
        <title>Extensive metabolic versatility and redundancy in microbially diverse, dynamic hydrothermal sediments.</title>
        <authorList>
            <person name="Dombrowski N."/>
            <person name="Teske A."/>
            <person name="Baker B.J."/>
        </authorList>
    </citation>
    <scope>NUCLEOTIDE SEQUENCE [LARGE SCALE GENOMIC DNA]</scope>
    <source>
        <strain evidence="12">B3_G15</strain>
    </source>
</reference>
<dbReference type="InterPro" id="IPR003390">
    <property type="entry name" value="DNA_integrity_scan_DisA_N"/>
</dbReference>
<evidence type="ECO:0000256" key="6">
    <source>
        <dbReference type="ARBA" id="ARBA00022741"/>
    </source>
</evidence>
<dbReference type="PANTHER" id="PTHR34185:SF1">
    <property type="entry name" value="DIADENYLATE CYCLASE"/>
    <property type="match status" value="1"/>
</dbReference>
<name>A0A662D888_UNCAE</name>